<dbReference type="AlphaFoldDB" id="A0AAV7XJ54"/>
<gene>
    <name evidence="1" type="ORF">ONE63_011116</name>
</gene>
<dbReference type="Gene3D" id="3.30.420.10">
    <property type="entry name" value="Ribonuclease H-like superfamily/Ribonuclease H"/>
    <property type="match status" value="1"/>
</dbReference>
<accession>A0AAV7XJ54</accession>
<dbReference type="InterPro" id="IPR036397">
    <property type="entry name" value="RNaseH_sf"/>
</dbReference>
<dbReference type="EMBL" id="JAPTSV010000009">
    <property type="protein sequence ID" value="KAJ1524632.1"/>
    <property type="molecule type" value="Genomic_DNA"/>
</dbReference>
<protein>
    <submittedName>
        <fullName evidence="1">Uncharacterized protein</fullName>
    </submittedName>
</protein>
<evidence type="ECO:0000313" key="2">
    <source>
        <dbReference type="Proteomes" id="UP001075354"/>
    </source>
</evidence>
<name>A0AAV7XJ54_9NEOP</name>
<dbReference type="GO" id="GO:0003676">
    <property type="term" value="F:nucleic acid binding"/>
    <property type="evidence" value="ECO:0007669"/>
    <property type="project" value="InterPro"/>
</dbReference>
<sequence length="149" mass="16892">MPFASAEFSCHLANLGVQQNVAPPNTHFCVGAAGKAVGRIKTQLHLLSNTEGTNWFPILSRAVYNLNKSVIPDIKCSPFVALHGFTPRLCIDNFLPPVRNRELHDKMRQQALDREQLRVDLVHYRSKMKRHYDARHPPVEFQPGDLTNP</sequence>
<dbReference type="Proteomes" id="UP001075354">
    <property type="component" value="Chromosome 9"/>
</dbReference>
<organism evidence="1 2">
    <name type="scientific">Megalurothrips usitatus</name>
    <name type="common">bean blossom thrips</name>
    <dbReference type="NCBI Taxonomy" id="439358"/>
    <lineage>
        <taxon>Eukaryota</taxon>
        <taxon>Metazoa</taxon>
        <taxon>Ecdysozoa</taxon>
        <taxon>Arthropoda</taxon>
        <taxon>Hexapoda</taxon>
        <taxon>Insecta</taxon>
        <taxon>Pterygota</taxon>
        <taxon>Neoptera</taxon>
        <taxon>Paraneoptera</taxon>
        <taxon>Thysanoptera</taxon>
        <taxon>Terebrantia</taxon>
        <taxon>Thripoidea</taxon>
        <taxon>Thripidae</taxon>
        <taxon>Megalurothrips</taxon>
    </lineage>
</organism>
<comment type="caution">
    <text evidence="1">The sequence shown here is derived from an EMBL/GenBank/DDBJ whole genome shotgun (WGS) entry which is preliminary data.</text>
</comment>
<evidence type="ECO:0000313" key="1">
    <source>
        <dbReference type="EMBL" id="KAJ1524632.1"/>
    </source>
</evidence>
<reference evidence="1" key="1">
    <citation type="submission" date="2022-12" db="EMBL/GenBank/DDBJ databases">
        <title>Chromosome-level genome assembly of the bean flower thrips Megalurothrips usitatus.</title>
        <authorList>
            <person name="Ma L."/>
            <person name="Liu Q."/>
            <person name="Li H."/>
            <person name="Cai W."/>
        </authorList>
    </citation>
    <scope>NUCLEOTIDE SEQUENCE</scope>
    <source>
        <strain evidence="1">Cailab_2022a</strain>
    </source>
</reference>
<keyword evidence="2" id="KW-1185">Reference proteome</keyword>
<proteinExistence type="predicted"/>